<evidence type="ECO:0000313" key="12">
    <source>
        <dbReference type="Proteomes" id="UP001632038"/>
    </source>
</evidence>
<dbReference type="InterPro" id="IPR004316">
    <property type="entry name" value="SWEET_rpt"/>
</dbReference>
<accession>A0ABD3CYR0</accession>
<dbReference type="Gene3D" id="1.20.1280.290">
    <property type="match status" value="1"/>
</dbReference>
<evidence type="ECO:0000256" key="9">
    <source>
        <dbReference type="ARBA" id="ARBA00023136"/>
    </source>
</evidence>
<feature type="transmembrane region" description="Helical" evidence="10">
    <location>
        <begin position="45"/>
        <end position="63"/>
    </location>
</feature>
<evidence type="ECO:0000256" key="3">
    <source>
        <dbReference type="ARBA" id="ARBA00022448"/>
    </source>
</evidence>
<gene>
    <name evidence="11" type="ORF">CASFOL_019690</name>
</gene>
<dbReference type="Proteomes" id="UP001632038">
    <property type="component" value="Unassembled WGS sequence"/>
</dbReference>
<comment type="caution">
    <text evidence="11">The sequence shown here is derived from an EMBL/GenBank/DDBJ whole genome shotgun (WGS) entry which is preliminary data.</text>
</comment>
<keyword evidence="12" id="KW-1185">Reference proteome</keyword>
<evidence type="ECO:0000256" key="4">
    <source>
        <dbReference type="ARBA" id="ARBA00022475"/>
    </source>
</evidence>
<evidence type="ECO:0000256" key="6">
    <source>
        <dbReference type="ARBA" id="ARBA00022692"/>
    </source>
</evidence>
<keyword evidence="8 10" id="KW-1133">Transmembrane helix</keyword>
<evidence type="ECO:0000256" key="5">
    <source>
        <dbReference type="ARBA" id="ARBA00022597"/>
    </source>
</evidence>
<reference evidence="12" key="1">
    <citation type="journal article" date="2024" name="IScience">
        <title>Strigolactones Initiate the Formation of Haustorium-like Structures in Castilleja.</title>
        <authorList>
            <person name="Buerger M."/>
            <person name="Peterson D."/>
            <person name="Chory J."/>
        </authorList>
    </citation>
    <scope>NUCLEOTIDE SEQUENCE [LARGE SCALE GENOMIC DNA]</scope>
</reference>
<organism evidence="11 12">
    <name type="scientific">Castilleja foliolosa</name>
    <dbReference type="NCBI Taxonomy" id="1961234"/>
    <lineage>
        <taxon>Eukaryota</taxon>
        <taxon>Viridiplantae</taxon>
        <taxon>Streptophyta</taxon>
        <taxon>Embryophyta</taxon>
        <taxon>Tracheophyta</taxon>
        <taxon>Spermatophyta</taxon>
        <taxon>Magnoliopsida</taxon>
        <taxon>eudicotyledons</taxon>
        <taxon>Gunneridae</taxon>
        <taxon>Pentapetalae</taxon>
        <taxon>asterids</taxon>
        <taxon>lamiids</taxon>
        <taxon>Lamiales</taxon>
        <taxon>Orobanchaceae</taxon>
        <taxon>Pedicularideae</taxon>
        <taxon>Castillejinae</taxon>
        <taxon>Castilleja</taxon>
    </lineage>
</organism>
<evidence type="ECO:0000313" key="11">
    <source>
        <dbReference type="EMBL" id="KAL3635143.1"/>
    </source>
</evidence>
<feature type="transmembrane region" description="Helical" evidence="10">
    <location>
        <begin position="6"/>
        <end position="24"/>
    </location>
</feature>
<evidence type="ECO:0000256" key="10">
    <source>
        <dbReference type="SAM" id="Phobius"/>
    </source>
</evidence>
<evidence type="ECO:0000256" key="2">
    <source>
        <dbReference type="ARBA" id="ARBA00007809"/>
    </source>
</evidence>
<keyword evidence="9 10" id="KW-0472">Membrane</keyword>
<evidence type="ECO:0000256" key="8">
    <source>
        <dbReference type="ARBA" id="ARBA00022989"/>
    </source>
</evidence>
<feature type="transmembrane region" description="Helical" evidence="10">
    <location>
        <begin position="102"/>
        <end position="123"/>
    </location>
</feature>
<dbReference type="InterPro" id="IPR047664">
    <property type="entry name" value="SWEET"/>
</dbReference>
<dbReference type="FunFam" id="1.20.1280.290:FF:000007">
    <property type="entry name" value="Bidirectional sugar transporter SWEET7"/>
    <property type="match status" value="1"/>
</dbReference>
<keyword evidence="3" id="KW-0813">Transport</keyword>
<proteinExistence type="inferred from homology"/>
<comment type="similarity">
    <text evidence="2">Belongs to the SWEET sugar transporter family.</text>
</comment>
<evidence type="ECO:0000256" key="7">
    <source>
        <dbReference type="ARBA" id="ARBA00022737"/>
    </source>
</evidence>
<dbReference type="Pfam" id="PF03083">
    <property type="entry name" value="MtN3_slv"/>
    <property type="match status" value="1"/>
</dbReference>
<keyword evidence="6 10" id="KW-0812">Transmembrane</keyword>
<comment type="subcellular location">
    <subcellularLocation>
        <location evidence="1">Cell membrane</location>
        <topology evidence="1">Multi-pass membrane protein</topology>
    </subcellularLocation>
</comment>
<dbReference type="PANTHER" id="PTHR10791:SF222">
    <property type="entry name" value="BIDIRECTIONAL SUGAR TRANSPORTER SWEET15"/>
    <property type="match status" value="1"/>
</dbReference>
<keyword evidence="4" id="KW-1003">Cell membrane</keyword>
<name>A0ABD3CYR0_9LAMI</name>
<sequence>MAQNDHLASVFSIIGCVCSLLVFLSSALTFKKIRREKSVGSHDSFMYVVIFTSTILWTCYGSLEVNWALIVINAIGGILESVYIAMYIRYATRDSKIRTFKMLAVSVVALVVTIPSSYFLIHFGNRLQVVEKICTVSSLMVFISPLWDMVIGDMNTTNDETVQILSTICSRLPKWINKYEEGMVTTRATTLTANILNSLVVYKKLTLKTGTPGVSKHIQ</sequence>
<protein>
    <submittedName>
        <fullName evidence="11">Uncharacterized protein</fullName>
    </submittedName>
</protein>
<dbReference type="GO" id="GO:0005886">
    <property type="term" value="C:plasma membrane"/>
    <property type="evidence" value="ECO:0007669"/>
    <property type="project" value="UniProtKB-SubCell"/>
</dbReference>
<dbReference type="EMBL" id="JAVIJP010000027">
    <property type="protein sequence ID" value="KAL3635143.1"/>
    <property type="molecule type" value="Genomic_DNA"/>
</dbReference>
<dbReference type="AlphaFoldDB" id="A0ABD3CYR0"/>
<keyword evidence="5" id="KW-0762">Sugar transport</keyword>
<feature type="transmembrane region" description="Helical" evidence="10">
    <location>
        <begin position="69"/>
        <end position="90"/>
    </location>
</feature>
<evidence type="ECO:0000256" key="1">
    <source>
        <dbReference type="ARBA" id="ARBA00004651"/>
    </source>
</evidence>
<dbReference type="PANTHER" id="PTHR10791">
    <property type="entry name" value="RAG1-ACTIVATING PROTEIN 1"/>
    <property type="match status" value="1"/>
</dbReference>
<keyword evidence="7" id="KW-0677">Repeat</keyword>